<gene>
    <name evidence="6" type="ORF">HK18_07700</name>
</gene>
<dbReference type="Pfam" id="PF13305">
    <property type="entry name" value="TetR_C_33"/>
    <property type="match status" value="1"/>
</dbReference>
<comment type="caution">
    <text evidence="6">The sequence shown here is derived from an EMBL/GenBank/DDBJ whole genome shotgun (WGS) entry which is preliminary data.</text>
</comment>
<keyword evidence="7" id="KW-1185">Reference proteome</keyword>
<feature type="DNA-binding region" description="H-T-H motif" evidence="4">
    <location>
        <begin position="32"/>
        <end position="51"/>
    </location>
</feature>
<proteinExistence type="predicted"/>
<evidence type="ECO:0000256" key="1">
    <source>
        <dbReference type="ARBA" id="ARBA00023015"/>
    </source>
</evidence>
<keyword evidence="3" id="KW-0804">Transcription</keyword>
<evidence type="ECO:0000256" key="3">
    <source>
        <dbReference type="ARBA" id="ARBA00023163"/>
    </source>
</evidence>
<accession>A0A251ZVQ5</accession>
<dbReference type="InterPro" id="IPR036271">
    <property type="entry name" value="Tet_transcr_reg_TetR-rel_C_sf"/>
</dbReference>
<dbReference type="SUPFAM" id="SSF48498">
    <property type="entry name" value="Tetracyclin repressor-like, C-terminal domain"/>
    <property type="match status" value="1"/>
</dbReference>
<dbReference type="InterPro" id="IPR009057">
    <property type="entry name" value="Homeodomain-like_sf"/>
</dbReference>
<evidence type="ECO:0000259" key="5">
    <source>
        <dbReference type="PROSITE" id="PS50977"/>
    </source>
</evidence>
<dbReference type="SUPFAM" id="SSF46689">
    <property type="entry name" value="Homeodomain-like"/>
    <property type="match status" value="1"/>
</dbReference>
<dbReference type="EMBL" id="JOPB01000005">
    <property type="protein sequence ID" value="OUI78755.1"/>
    <property type="molecule type" value="Genomic_DNA"/>
</dbReference>
<dbReference type="InterPro" id="IPR001647">
    <property type="entry name" value="HTH_TetR"/>
</dbReference>
<feature type="domain" description="HTH tetR-type" evidence="5">
    <location>
        <begin position="9"/>
        <end position="69"/>
    </location>
</feature>
<organism evidence="6 7">
    <name type="scientific">Commensalibacter intestini</name>
    <dbReference type="NCBI Taxonomy" id="479936"/>
    <lineage>
        <taxon>Bacteria</taxon>
        <taxon>Pseudomonadati</taxon>
        <taxon>Pseudomonadota</taxon>
        <taxon>Alphaproteobacteria</taxon>
        <taxon>Acetobacterales</taxon>
        <taxon>Acetobacteraceae</taxon>
    </lineage>
</organism>
<keyword evidence="2 4" id="KW-0238">DNA-binding</keyword>
<dbReference type="Proteomes" id="UP000194946">
    <property type="component" value="Unassembled WGS sequence"/>
</dbReference>
<evidence type="ECO:0000256" key="4">
    <source>
        <dbReference type="PROSITE-ProRule" id="PRU00335"/>
    </source>
</evidence>
<dbReference type="GO" id="GO:0003677">
    <property type="term" value="F:DNA binding"/>
    <property type="evidence" value="ECO:0007669"/>
    <property type="project" value="UniProtKB-UniRule"/>
</dbReference>
<dbReference type="PROSITE" id="PS50977">
    <property type="entry name" value="HTH_TETR_2"/>
    <property type="match status" value="1"/>
</dbReference>
<name>A0A251ZVQ5_9PROT</name>
<evidence type="ECO:0000313" key="6">
    <source>
        <dbReference type="EMBL" id="OUI78755.1"/>
    </source>
</evidence>
<keyword evidence="1" id="KW-0805">Transcription regulation</keyword>
<evidence type="ECO:0000313" key="7">
    <source>
        <dbReference type="Proteomes" id="UP000194946"/>
    </source>
</evidence>
<reference evidence="7" key="1">
    <citation type="submission" date="2014-06" db="EMBL/GenBank/DDBJ databases">
        <authorList>
            <person name="Winans N.J."/>
            <person name="Newell P.D."/>
            <person name="Douglas A.E."/>
        </authorList>
    </citation>
    <scope>NUCLEOTIDE SEQUENCE [LARGE SCALE GENOMIC DNA]</scope>
    <source>
        <strain evidence="7">DmL_052</strain>
    </source>
</reference>
<dbReference type="RefSeq" id="WP_008854631.1">
    <property type="nucleotide sequence ID" value="NZ_JOPB01000005.1"/>
</dbReference>
<dbReference type="InterPro" id="IPR025996">
    <property type="entry name" value="MT1864/Rv1816-like_C"/>
</dbReference>
<dbReference type="AlphaFoldDB" id="A0A251ZVQ5"/>
<evidence type="ECO:0000256" key="2">
    <source>
        <dbReference type="ARBA" id="ARBA00023125"/>
    </source>
</evidence>
<protein>
    <submittedName>
        <fullName evidence="6">TetR family transcriptional regulator</fullName>
    </submittedName>
</protein>
<dbReference type="Gene3D" id="1.10.357.10">
    <property type="entry name" value="Tetracycline Repressor, domain 2"/>
    <property type="match status" value="1"/>
</dbReference>
<sequence>MGRKGKDPEELRKKIVDVAQSIIVTEGIRKCTVRAITQKAGCALGALGYLFTGLEDVVLAVNTRTLVEMGDYMFAQSQAEQKEKVLDRLTSLALAYFTYARDYFNQWEALFALRPSQRDLPAEYLEIRSNLILKITTLFSKDMTNQEQNIMLARTMYESVHGIVVLGLDQRLGGTNQDVENRICLLVSLMMKE</sequence>